<evidence type="ECO:0000313" key="3">
    <source>
        <dbReference type="Proteomes" id="UP000038009"/>
    </source>
</evidence>
<comment type="caution">
    <text evidence="2">The sequence shown here is derived from an EMBL/GenBank/DDBJ whole genome shotgun (WGS) entry which is preliminary data.</text>
</comment>
<dbReference type="Proteomes" id="UP000038009">
    <property type="component" value="Unassembled WGS sequence"/>
</dbReference>
<accession>A0A0N1HWJ1</accession>
<evidence type="ECO:0000313" key="2">
    <source>
        <dbReference type="EMBL" id="KPI86452.1"/>
    </source>
</evidence>
<dbReference type="VEuPathDB" id="TriTrypDB:Lsey_0130_0130"/>
<feature type="compositionally biased region" description="Polar residues" evidence="1">
    <location>
        <begin position="236"/>
        <end position="255"/>
    </location>
</feature>
<feature type="compositionally biased region" description="Low complexity" evidence="1">
    <location>
        <begin position="325"/>
        <end position="344"/>
    </location>
</feature>
<evidence type="ECO:0000256" key="1">
    <source>
        <dbReference type="SAM" id="MobiDB-lite"/>
    </source>
</evidence>
<dbReference type="OMA" id="ETFTDFT"/>
<dbReference type="AlphaFoldDB" id="A0A0N1HWJ1"/>
<feature type="compositionally biased region" description="Gly residues" evidence="1">
    <location>
        <begin position="63"/>
        <end position="76"/>
    </location>
</feature>
<keyword evidence="3" id="KW-1185">Reference proteome</keyword>
<sequence>MNYQVFSYMPSPSGVTADPLPRPIRVTPSALSPLLYAILYSIEFQSPVGPRPATLRDNSAGRSSGGNGGGGNGNSGGAAAPSAVALLTSAVSAMSSFWGRPSTSTGTTSVSASQQHEQQQASSPAFGGVRGSAIAGSGASQLASLSPPRTLTLAEEAELAALQRQHEQPFVVPVIQVLHKLGGVHITVRETHNPSITTAYARAMEEVETIVSEHAQRLARLSLRSASFSSQPSGAALNTSPSATTLIPSSGSGNEASPAKEENITECYTRKSPPAASAAAGGGNNERTQSLPLPSSPTSPLRSVMRMGSPLLNMTAGPAAALPTGSRGNDNNHNSNNSVSSYGGRLDDFVPGPDEVGLMLSVRLSSKVMRWRIAYERPLAEWRFPIIRTSNERMMIRPRMQSHSLASPVASGVDGGFAAQDMREAGMDGGSAAHDFILANDAAQMHQVLEFILKTSYDTTSMETFTDFTSGELVFDAHVQERRRFV</sequence>
<gene>
    <name evidence="2" type="ORF">ABL78_4483</name>
</gene>
<proteinExistence type="predicted"/>
<feature type="region of interest" description="Disordered" evidence="1">
    <location>
        <begin position="102"/>
        <end position="130"/>
    </location>
</feature>
<protein>
    <submittedName>
        <fullName evidence="2">Uncharacterized protein</fullName>
    </submittedName>
</protein>
<feature type="region of interest" description="Disordered" evidence="1">
    <location>
        <begin position="49"/>
        <end position="78"/>
    </location>
</feature>
<dbReference type="OrthoDB" id="249135at2759"/>
<name>A0A0N1HWJ1_LEPSE</name>
<feature type="region of interest" description="Disordered" evidence="1">
    <location>
        <begin position="229"/>
        <end position="344"/>
    </location>
</feature>
<organism evidence="2 3">
    <name type="scientific">Leptomonas seymouri</name>
    <dbReference type="NCBI Taxonomy" id="5684"/>
    <lineage>
        <taxon>Eukaryota</taxon>
        <taxon>Discoba</taxon>
        <taxon>Euglenozoa</taxon>
        <taxon>Kinetoplastea</taxon>
        <taxon>Metakinetoplastina</taxon>
        <taxon>Trypanosomatida</taxon>
        <taxon>Trypanosomatidae</taxon>
        <taxon>Leishmaniinae</taxon>
        <taxon>Leptomonas</taxon>
    </lineage>
</organism>
<reference evidence="2 3" key="1">
    <citation type="journal article" date="2015" name="PLoS Pathog.">
        <title>Leptomonas seymouri: Adaptations to the Dixenous Life Cycle Analyzed by Genome Sequencing, Transcriptome Profiling and Co-infection with Leishmania donovani.</title>
        <authorList>
            <person name="Kraeva N."/>
            <person name="Butenko A."/>
            <person name="Hlavacova J."/>
            <person name="Kostygov A."/>
            <person name="Myskova J."/>
            <person name="Grybchuk D."/>
            <person name="Lestinova T."/>
            <person name="Votypka J."/>
            <person name="Volf P."/>
            <person name="Opperdoes F."/>
            <person name="Flegontov P."/>
            <person name="Lukes J."/>
            <person name="Yurchenko V."/>
        </authorList>
    </citation>
    <scope>NUCLEOTIDE SEQUENCE [LARGE SCALE GENOMIC DNA]</scope>
    <source>
        <strain evidence="2 3">ATCC 30220</strain>
    </source>
</reference>
<dbReference type="EMBL" id="LJSK01000130">
    <property type="protein sequence ID" value="KPI86452.1"/>
    <property type="molecule type" value="Genomic_DNA"/>
</dbReference>
<feature type="compositionally biased region" description="Low complexity" evidence="1">
    <location>
        <begin position="290"/>
        <end position="301"/>
    </location>
</feature>